<dbReference type="GO" id="GO:0030030">
    <property type="term" value="P:cell projection organization"/>
    <property type="evidence" value="ECO:0007669"/>
    <property type="project" value="UniProtKB-KW"/>
</dbReference>
<evidence type="ECO:0000256" key="1">
    <source>
        <dbReference type="ARBA" id="ARBA00004138"/>
    </source>
</evidence>
<gene>
    <name evidence="8" type="ORF">BVRB_019540</name>
</gene>
<dbReference type="GO" id="GO:0030992">
    <property type="term" value="C:intraciliary transport particle B"/>
    <property type="evidence" value="ECO:0007669"/>
    <property type="project" value="InterPro"/>
</dbReference>
<comment type="subcellular location">
    <subcellularLocation>
        <location evidence="1">Cell projection</location>
        <location evidence="1">Cilium</location>
    </subcellularLocation>
</comment>
<dbReference type="AlphaFoldDB" id="A0A0J8BFA6"/>
<evidence type="ECO:0000313" key="8">
    <source>
        <dbReference type="EMBL" id="KMS64510.1"/>
    </source>
</evidence>
<dbReference type="PANTHER" id="PTHR15614">
    <property type="entry name" value="INTRAFLAGELLAR TRANSPORT PROTEIN 81 HOMOLOG"/>
    <property type="match status" value="1"/>
</dbReference>
<dbReference type="Proteomes" id="UP000035740">
    <property type="component" value="Unassembled WGS sequence"/>
</dbReference>
<evidence type="ECO:0000256" key="6">
    <source>
        <dbReference type="ARBA" id="ARBA00043983"/>
    </source>
</evidence>
<evidence type="ECO:0000313" key="9">
    <source>
        <dbReference type="Proteomes" id="UP000035740"/>
    </source>
</evidence>
<evidence type="ECO:0000256" key="4">
    <source>
        <dbReference type="ARBA" id="ARBA00023069"/>
    </source>
</evidence>
<dbReference type="InterPro" id="IPR043016">
    <property type="entry name" value="IFT81_N_sf"/>
</dbReference>
<reference evidence="8 9" key="1">
    <citation type="journal article" date="2014" name="Nature">
        <title>The genome of the recently domesticated crop plant sugar beet (Beta vulgaris).</title>
        <authorList>
            <person name="Dohm J.C."/>
            <person name="Minoche A.E."/>
            <person name="Holtgrawe D."/>
            <person name="Capella-Gutierrez S."/>
            <person name="Zakrzewski F."/>
            <person name="Tafer H."/>
            <person name="Rupp O."/>
            <person name="Sorensen T.R."/>
            <person name="Stracke R."/>
            <person name="Reinhardt R."/>
            <person name="Goesmann A."/>
            <person name="Kraft T."/>
            <person name="Schulz B."/>
            <person name="Stadler P.F."/>
            <person name="Schmidt T."/>
            <person name="Gabaldon T."/>
            <person name="Lehrach H."/>
            <person name="Weisshaar B."/>
            <person name="Himmelbauer H."/>
        </authorList>
    </citation>
    <scope>NUCLEOTIDE SEQUENCE [LARGE SCALE GENOMIC DNA]</scope>
    <source>
        <tissue evidence="8">Taproot</tissue>
    </source>
</reference>
<feature type="domain" description="IFT81 calponin homology" evidence="7">
    <location>
        <begin position="3"/>
        <end position="108"/>
    </location>
</feature>
<keyword evidence="2" id="KW-0970">Cilium biogenesis/degradation</keyword>
<keyword evidence="4" id="KW-0969">Cilium</keyword>
<keyword evidence="5" id="KW-0966">Cell projection</keyword>
<evidence type="ECO:0000259" key="7">
    <source>
        <dbReference type="Pfam" id="PF18383"/>
    </source>
</evidence>
<dbReference type="Gramene" id="KMS64510">
    <property type="protein sequence ID" value="KMS64510"/>
    <property type="gene ID" value="BVRB_019540"/>
</dbReference>
<evidence type="ECO:0000256" key="2">
    <source>
        <dbReference type="ARBA" id="ARBA00022794"/>
    </source>
</evidence>
<name>A0A0J8BFA6_BETVV</name>
<sequence length="118" mass="13668">MMDELRSVVNELNKPPFSKGLTLVSLDQKTAPELLQLIIDVLSEMDSKMKLNVKHEQKDVAVYAITDFVAMLNYKPAVENRNDFQAQLNEDNRRVIHSLLHWLLRPQSMAEFKVFRAV</sequence>
<dbReference type="InterPro" id="IPR029600">
    <property type="entry name" value="IFT81"/>
</dbReference>
<comment type="similarity">
    <text evidence="6">Belongs to the IFT81 family.</text>
</comment>
<evidence type="ECO:0000256" key="5">
    <source>
        <dbReference type="ARBA" id="ARBA00023273"/>
    </source>
</evidence>
<keyword evidence="9" id="KW-1185">Reference proteome</keyword>
<keyword evidence="3" id="KW-0175">Coiled coil</keyword>
<protein>
    <recommendedName>
        <fullName evidence="7">IFT81 calponin homology domain-containing protein</fullName>
    </recommendedName>
</protein>
<dbReference type="PANTHER" id="PTHR15614:SF2">
    <property type="entry name" value="INTRAFLAGELLAR TRANSPORT PROTEIN 81 HOMOLOG"/>
    <property type="match status" value="1"/>
</dbReference>
<dbReference type="GO" id="GO:0015631">
    <property type="term" value="F:tubulin binding"/>
    <property type="evidence" value="ECO:0007669"/>
    <property type="project" value="InterPro"/>
</dbReference>
<evidence type="ECO:0000256" key="3">
    <source>
        <dbReference type="ARBA" id="ARBA00023054"/>
    </source>
</evidence>
<dbReference type="EMBL" id="KQ129931">
    <property type="protein sequence ID" value="KMS64510.1"/>
    <property type="molecule type" value="Genomic_DNA"/>
</dbReference>
<accession>A0A0J8BFA6</accession>
<dbReference type="InterPro" id="IPR041146">
    <property type="entry name" value="IFT81_CH"/>
</dbReference>
<proteinExistence type="inferred from homology"/>
<dbReference type="Gene3D" id="1.10.418.70">
    <property type="entry name" value="Intraflagellar transport protein 81, N-terminal domain"/>
    <property type="match status" value="1"/>
</dbReference>
<organism evidence="8 9">
    <name type="scientific">Beta vulgaris subsp. vulgaris</name>
    <name type="common">Beet</name>
    <dbReference type="NCBI Taxonomy" id="3555"/>
    <lineage>
        <taxon>Eukaryota</taxon>
        <taxon>Viridiplantae</taxon>
        <taxon>Streptophyta</taxon>
        <taxon>Embryophyta</taxon>
        <taxon>Tracheophyta</taxon>
        <taxon>Spermatophyta</taxon>
        <taxon>Magnoliopsida</taxon>
        <taxon>eudicotyledons</taxon>
        <taxon>Gunneridae</taxon>
        <taxon>Pentapetalae</taxon>
        <taxon>Caryophyllales</taxon>
        <taxon>Chenopodiaceae</taxon>
        <taxon>Betoideae</taxon>
        <taxon>Beta</taxon>
    </lineage>
</organism>
<dbReference type="OrthoDB" id="276029at2759"/>
<dbReference type="Pfam" id="PF18383">
    <property type="entry name" value="IFT81_CH"/>
    <property type="match status" value="1"/>
</dbReference>